<sequence>MKTIFRWLSAHSQLMTGAGVGVVLGALITMPLGWHLPDQIAGLVGAFAGAIATVGGGLWLWQAQDQKIGAQTSAAVENSCGPLIAELIDLDSKLKSGQYNDDVVAWLETMDRRVATFRNRASRYEGNLFRLPGEQWRAYSELEDALDLLQDDSASFRSKLGAKTTVAQRSIVHMGWREARSMQVSIRNLGNQLRILAPGSMAGYPEHETLEADEDVMIV</sequence>
<feature type="transmembrane region" description="Helical" evidence="1">
    <location>
        <begin position="12"/>
        <end position="34"/>
    </location>
</feature>
<dbReference type="Proteomes" id="UP000291562">
    <property type="component" value="Chromosome"/>
</dbReference>
<evidence type="ECO:0000313" key="2">
    <source>
        <dbReference type="EMBL" id="QBB69877.1"/>
    </source>
</evidence>
<organism evidence="2 3">
    <name type="scientific">Pseudolysobacter antarcticus</name>
    <dbReference type="NCBI Taxonomy" id="2511995"/>
    <lineage>
        <taxon>Bacteria</taxon>
        <taxon>Pseudomonadati</taxon>
        <taxon>Pseudomonadota</taxon>
        <taxon>Gammaproteobacteria</taxon>
        <taxon>Lysobacterales</taxon>
        <taxon>Rhodanobacteraceae</taxon>
        <taxon>Pseudolysobacter</taxon>
    </lineage>
</organism>
<name>A0A411HHK9_9GAMM</name>
<keyword evidence="3" id="KW-1185">Reference proteome</keyword>
<feature type="transmembrane region" description="Helical" evidence="1">
    <location>
        <begin position="40"/>
        <end position="61"/>
    </location>
</feature>
<keyword evidence="1" id="KW-1133">Transmembrane helix</keyword>
<evidence type="ECO:0000313" key="3">
    <source>
        <dbReference type="Proteomes" id="UP000291562"/>
    </source>
</evidence>
<dbReference type="RefSeq" id="WP_129832136.1">
    <property type="nucleotide sequence ID" value="NZ_CP035704.1"/>
</dbReference>
<dbReference type="KEGG" id="xbc:ELE36_05555"/>
<reference evidence="2 3" key="1">
    <citation type="submission" date="2019-01" db="EMBL/GenBank/DDBJ databases">
        <title>Pseudolysobacter antarctica gen. nov., sp. nov., isolated from Fildes Peninsula, Antarctica.</title>
        <authorList>
            <person name="Wei Z."/>
            <person name="Peng F."/>
        </authorList>
    </citation>
    <scope>NUCLEOTIDE SEQUENCE [LARGE SCALE GENOMIC DNA]</scope>
    <source>
        <strain evidence="2 3">AQ6-296</strain>
    </source>
</reference>
<proteinExistence type="predicted"/>
<keyword evidence="1" id="KW-0472">Membrane</keyword>
<keyword evidence="1" id="KW-0812">Transmembrane</keyword>
<dbReference type="AlphaFoldDB" id="A0A411HHK9"/>
<gene>
    <name evidence="2" type="ORF">ELE36_05555</name>
</gene>
<evidence type="ECO:0000256" key="1">
    <source>
        <dbReference type="SAM" id="Phobius"/>
    </source>
</evidence>
<accession>A0A411HHK9</accession>
<protein>
    <submittedName>
        <fullName evidence="2">Uncharacterized protein</fullName>
    </submittedName>
</protein>
<dbReference type="EMBL" id="CP035704">
    <property type="protein sequence ID" value="QBB69877.1"/>
    <property type="molecule type" value="Genomic_DNA"/>
</dbReference>